<protein>
    <submittedName>
        <fullName evidence="1">Uncharacterized protein</fullName>
    </submittedName>
</protein>
<reference evidence="1 2" key="1">
    <citation type="journal article" date="2016" name="Genome Announc.">
        <title>Draft Genome Sequence of the Anaerobic Ammonium-Oxidizing Bacterium 'Candidatus Brocadia sp. 40'.</title>
        <authorList>
            <person name="Ali M."/>
            <person name="Haroon M.F."/>
            <person name="Narita Y."/>
            <person name="Zhang L."/>
            <person name="Rangel Shaw D."/>
            <person name="Okabe S."/>
            <person name="Saikaly P.E."/>
        </authorList>
    </citation>
    <scope>NUCLEOTIDE SEQUENCE [LARGE SCALE GENOMIC DNA]</scope>
    <source>
        <strain evidence="1 2">40</strain>
    </source>
</reference>
<dbReference type="AlphaFoldDB" id="A0A1V6LZ53"/>
<dbReference type="Proteomes" id="UP000242219">
    <property type="component" value="Unassembled WGS sequence"/>
</dbReference>
<sequence>MGETKEAIYGDIVEPQLKTRRFFVLIIPKARPKHRLTAMKWNYQLCPVVIVLANPLGGSGFAKQQYIREITHNQ</sequence>
<gene>
    <name evidence="1" type="ORF">BIY37_08360</name>
</gene>
<accession>A0A1V6LZ53</accession>
<dbReference type="EMBL" id="MJUW02000088">
    <property type="protein sequence ID" value="OQD45438.1"/>
    <property type="molecule type" value="Genomic_DNA"/>
</dbReference>
<proteinExistence type="predicted"/>
<evidence type="ECO:0000313" key="1">
    <source>
        <dbReference type="EMBL" id="OQD45438.1"/>
    </source>
</evidence>
<keyword evidence="2" id="KW-1185">Reference proteome</keyword>
<evidence type="ECO:0000313" key="2">
    <source>
        <dbReference type="Proteomes" id="UP000242219"/>
    </source>
</evidence>
<comment type="caution">
    <text evidence="1">The sequence shown here is derived from an EMBL/GenBank/DDBJ whole genome shotgun (WGS) entry which is preliminary data.</text>
</comment>
<organism evidence="1 2">
    <name type="scientific">Candidatus Brocadia sapporoensis</name>
    <dbReference type="NCBI Taxonomy" id="392547"/>
    <lineage>
        <taxon>Bacteria</taxon>
        <taxon>Pseudomonadati</taxon>
        <taxon>Planctomycetota</taxon>
        <taxon>Candidatus Brocadiia</taxon>
        <taxon>Candidatus Brocadiales</taxon>
        <taxon>Candidatus Brocadiaceae</taxon>
        <taxon>Candidatus Brocadia</taxon>
    </lineage>
</organism>
<name>A0A1V6LZ53_9BACT</name>